<keyword evidence="2" id="KW-0677">Repeat</keyword>
<dbReference type="SMART" id="SM01349">
    <property type="entry name" value="TOG"/>
    <property type="match status" value="1"/>
</dbReference>
<dbReference type="Pfam" id="PF23271">
    <property type="entry name" value="HEAT_GCN1"/>
    <property type="match status" value="1"/>
</dbReference>
<gene>
    <name evidence="6" type="ORF">BDZ90DRAFT_230933</name>
</gene>
<feature type="compositionally biased region" description="Acidic residues" evidence="4">
    <location>
        <begin position="21"/>
        <end position="32"/>
    </location>
</feature>
<dbReference type="PANTHER" id="PTHR23346">
    <property type="entry name" value="TRANSLATIONAL ACTIVATOR GCN1-RELATED"/>
    <property type="match status" value="1"/>
</dbReference>
<evidence type="ECO:0000313" key="6">
    <source>
        <dbReference type="EMBL" id="PWN28930.1"/>
    </source>
</evidence>
<dbReference type="InterPro" id="IPR016024">
    <property type="entry name" value="ARM-type_fold"/>
</dbReference>
<dbReference type="InterPro" id="IPR034085">
    <property type="entry name" value="TOG"/>
</dbReference>
<dbReference type="SUPFAM" id="SSF48371">
    <property type="entry name" value="ARM repeat"/>
    <property type="match status" value="4"/>
</dbReference>
<dbReference type="RefSeq" id="XP_025363542.1">
    <property type="nucleotide sequence ID" value="XM_025505661.1"/>
</dbReference>
<feature type="repeat" description="HEAT" evidence="3">
    <location>
        <begin position="1609"/>
        <end position="1647"/>
    </location>
</feature>
<dbReference type="Proteomes" id="UP000245884">
    <property type="component" value="Unassembled WGS sequence"/>
</dbReference>
<evidence type="ECO:0000256" key="3">
    <source>
        <dbReference type="PROSITE-ProRule" id="PRU00103"/>
    </source>
</evidence>
<dbReference type="GeneID" id="37027484"/>
<organism evidence="6 7">
    <name type="scientific">Jaminaea rosea</name>
    <dbReference type="NCBI Taxonomy" id="1569628"/>
    <lineage>
        <taxon>Eukaryota</taxon>
        <taxon>Fungi</taxon>
        <taxon>Dikarya</taxon>
        <taxon>Basidiomycota</taxon>
        <taxon>Ustilaginomycotina</taxon>
        <taxon>Exobasidiomycetes</taxon>
        <taxon>Microstromatales</taxon>
        <taxon>Microstromatales incertae sedis</taxon>
        <taxon>Jaminaea</taxon>
    </lineage>
</organism>
<feature type="compositionally biased region" description="Basic and acidic residues" evidence="4">
    <location>
        <begin position="1"/>
        <end position="10"/>
    </location>
</feature>
<dbReference type="InterPro" id="IPR056809">
    <property type="entry name" value="HEAT_GCN1_fung"/>
</dbReference>
<dbReference type="PANTHER" id="PTHR23346:SF7">
    <property type="entry name" value="STALLED RIBOSOME SENSOR GCN1"/>
    <property type="match status" value="1"/>
</dbReference>
<proteinExistence type="inferred from homology"/>
<feature type="domain" description="TOG" evidence="5">
    <location>
        <begin position="1433"/>
        <end position="1668"/>
    </location>
</feature>
<dbReference type="Pfam" id="PF24984">
    <property type="entry name" value="HEAT_EF3_GNC1"/>
    <property type="match status" value="1"/>
</dbReference>
<feature type="region of interest" description="Disordered" evidence="4">
    <location>
        <begin position="1"/>
        <end position="55"/>
    </location>
</feature>
<dbReference type="InterPro" id="IPR011989">
    <property type="entry name" value="ARM-like"/>
</dbReference>
<feature type="repeat" description="HEAT" evidence="3">
    <location>
        <begin position="2090"/>
        <end position="2127"/>
    </location>
</feature>
<evidence type="ECO:0000259" key="5">
    <source>
        <dbReference type="SMART" id="SM01349"/>
    </source>
</evidence>
<dbReference type="InterPro" id="IPR057546">
    <property type="entry name" value="HEAT_GCN1"/>
</dbReference>
<accession>A0A316UUE9</accession>
<dbReference type="GO" id="GO:0006417">
    <property type="term" value="P:regulation of translation"/>
    <property type="evidence" value="ECO:0007669"/>
    <property type="project" value="TreeGrafter"/>
</dbReference>
<dbReference type="GO" id="GO:0034198">
    <property type="term" value="P:cellular response to amino acid starvation"/>
    <property type="evidence" value="ECO:0007669"/>
    <property type="project" value="TreeGrafter"/>
</dbReference>
<dbReference type="PROSITE" id="PS50077">
    <property type="entry name" value="HEAT_REPEAT"/>
    <property type="match status" value="3"/>
</dbReference>
<dbReference type="EMBL" id="KZ819664">
    <property type="protein sequence ID" value="PWN28930.1"/>
    <property type="molecule type" value="Genomic_DNA"/>
</dbReference>
<keyword evidence="7" id="KW-1185">Reference proteome</keyword>
<evidence type="ECO:0000256" key="2">
    <source>
        <dbReference type="ARBA" id="ARBA00022737"/>
    </source>
</evidence>
<dbReference type="Pfam" id="PF12074">
    <property type="entry name" value="Gcn1_N"/>
    <property type="match status" value="1"/>
</dbReference>
<dbReference type="GO" id="GO:0005829">
    <property type="term" value="C:cytosol"/>
    <property type="evidence" value="ECO:0007669"/>
    <property type="project" value="TreeGrafter"/>
</dbReference>
<evidence type="ECO:0000256" key="4">
    <source>
        <dbReference type="SAM" id="MobiDB-lite"/>
    </source>
</evidence>
<dbReference type="InterPro" id="IPR056810">
    <property type="entry name" value="GNC1-like_N"/>
</dbReference>
<dbReference type="Pfam" id="PF24916">
    <property type="entry name" value="HEAT_GCN1_fung"/>
    <property type="match status" value="1"/>
</dbReference>
<name>A0A316UUE9_9BASI</name>
<dbReference type="Pfam" id="PF24987">
    <property type="entry name" value="HEAT_EF3_N"/>
    <property type="match status" value="1"/>
</dbReference>
<dbReference type="STRING" id="1569628.A0A316UUE9"/>
<dbReference type="OrthoDB" id="5148094at2759"/>
<feature type="repeat" description="HEAT" evidence="3">
    <location>
        <begin position="1728"/>
        <end position="1766"/>
    </location>
</feature>
<protein>
    <submittedName>
        <fullName evidence="6">ARM repeat-containing protein</fullName>
    </submittedName>
</protein>
<feature type="compositionally biased region" description="Low complexity" evidence="4">
    <location>
        <begin position="36"/>
        <end position="47"/>
    </location>
</feature>
<dbReference type="GO" id="GO:0019887">
    <property type="term" value="F:protein kinase regulator activity"/>
    <property type="evidence" value="ECO:0007669"/>
    <property type="project" value="TreeGrafter"/>
</dbReference>
<dbReference type="InterPro" id="IPR022716">
    <property type="entry name" value="Gcn1_N"/>
</dbReference>
<reference evidence="6 7" key="1">
    <citation type="journal article" date="2018" name="Mol. Biol. Evol.">
        <title>Broad Genomic Sampling Reveals a Smut Pathogenic Ancestry of the Fungal Clade Ustilaginomycotina.</title>
        <authorList>
            <person name="Kijpornyongpan T."/>
            <person name="Mondo S.J."/>
            <person name="Barry K."/>
            <person name="Sandor L."/>
            <person name="Lee J."/>
            <person name="Lipzen A."/>
            <person name="Pangilinan J."/>
            <person name="LaButti K."/>
            <person name="Hainaut M."/>
            <person name="Henrissat B."/>
            <person name="Grigoriev I.V."/>
            <person name="Spatafora J.W."/>
            <person name="Aime M.C."/>
        </authorList>
    </citation>
    <scope>NUCLEOTIDE SEQUENCE [LARGE SCALE GENOMIC DNA]</scope>
    <source>
        <strain evidence="6 7">MCA 5214</strain>
    </source>
</reference>
<dbReference type="Pfam" id="PF24993">
    <property type="entry name" value="GNC1_N"/>
    <property type="match status" value="1"/>
</dbReference>
<evidence type="ECO:0000256" key="1">
    <source>
        <dbReference type="ARBA" id="ARBA00007366"/>
    </source>
</evidence>
<dbReference type="Gene3D" id="1.25.10.10">
    <property type="entry name" value="Leucine-rich Repeat Variant"/>
    <property type="match status" value="6"/>
</dbReference>
<sequence>MPPRKKEDKVGSWLSSSRDLDQEDPYDSEADDMAPTTTTQQGQSESSLKPQPPATQQWDTYLQETTRAAFSASTRQRTEAWEHLASVIESEDEPLSSDNLVDVVALALETAPRYTDRSSRIIVIQVLRAALTKEGASDSSALLYAVAHLKKQVDQAAKVSSAGTFASALSIRISLLSFVLATFSAFASLKDATSSKVWPPLVQTMALAFDAVVGEQSPKARSNIRNVLVLARRSVRESHAVIPQLIETITSSPPANAIRSTALLGLICDVCLRLRVGSETSKGAEDGVGRTLLRSKKDAILGFYTTHVLPSKSAVPPQASFALKDFFASHLTDDDVAKSLRPTMEKLLIRSPEVSLPIEDAFFQCYAHDTSPHVKPLLTGIISASRSSVPATRAKAISLFVTLISFVQDEKALKEAAEEIVALLKTAGKTSSPDQRAALYEMLAAFPESLGPVASSSIAESIATLLPKETTEASLRGALLAVMRRLYALLSSPSNGANHAALTLVGKAVAKELQNAKVPLRKVACSIVGSSIWELKTGADSTALAAFGEALLPAFEANLKNATTSTLTSPSGPLEGFVAVALVESPLKEVQKISDFAAKNEVLKGLLVTASPKPSFLLWDKVHRKFTAEDEQTWLLRALHSVWLHRATEMAGDEGARKASAHALIQAALTSEHTKVRRQAVDVVKGCAASHPVLIATIVKNGILAWVHEQRQSTAANAVSDEAPAKKNPHAQSLKALLLAASSLRSETTSDVKQEVLSSLLLCSHLPELNDSQHATFASLCMQTQVKASQVVEDHLMPMLQICREGLADSVLQSAALASVTTLAMHAPESVIAELVGDIEASVDGKALRALTEQELGILATAPDVTFVDVLAETKPANIDKNRKDAKTEQWEAELRAELAKKKAAESKTLTKEQKSKVDAQLKVEAEIRAQVAALQSALRRGMQIIVALVAAKSEELDSYLPSLVRIVRELLQIPQARQLDRSGLLAAFSALCSCASSRLAEAKLFLQVVLLRTISDDLVAEDFRGETLRDQLLRVLYRLRFLSEQEPLSLASIAVVVPLLSLIVAKEGIDTASGVSEEVGEGETSVADNVLEQIQLALEIIDFHAGSCEDVRFPRSEMIDDLVAIVKKHSRLARDAVGALRSMGEAIKDSALPIEISKLLSHTLAQETYVRLGALQAIQSLDLSELEYSSELWLACHDPLDTENARLALKAWEDNGLDVPEEFGSTLIPYLEDDRAYVRRAAGQALAGAVELHPEALPTLLTSLYKLYEERNRILTAEYDQFGMIIESTRNREDPWRIRTAIAHAFGDLAPQLQATDLEPFFEFMIKDEALGDRNDDVRQNMLDAASSVVDLHGKERLSELITRFESFLAKPPPPSEALDGVLEAVVILLGRLARHLSATDKRISSIVERLLDALKTPSEMVQVAVADCLPALVPAIKGDVPRLVERLFTDLLQGAKYAHRRGAAYGLAGIIKGRGISAVAEFGVMSKLTQAIEDKSSVNARQSAVECYGIMAAILRRLFEPYIIEGGVLHQLIASFGDSKAEVRDATEETAKVMMANVSAFCAKLMLPTLLEGLEEKQWRTKKGAIELLGAYSSAAPAQLAAALPTVIPRLSGVLSDAHPQVRAAGNRSLKQFGLVMKNPEIKSMVPALLQALVDPTSKTAPALHKLLTQTFAHYLDAPSLALVVPIVDRGLRDRSAQVQRDGAKIMGNLASLTDGKDLRGHLPRLMPLIREVLVSPVPETRAEAARALGVMVERLGEVQFPDLVPSLMAQLRGADVTGVDRQGAAQGLSEVLAALGMDRLEALLPSVLDNTSSPQAHVREGGIALLIYLPGTFGAVRFGPYVSRIITPILNGLADVSDSVREMSMRAGRMIIGSFSKDAVDLLLPELEQSMFDDTPRIRQSSLSLCSELLFRLGGISGKNTLAAEADEGGEGEDGEVPEQSVVVSNSVQSRLKNVLGEERFVRTMATIFCLRQDPAFNVREAASGSWKAIIVNTAKTIRELLPMIIDLIIRSLSRDGEDQREIASRTLGEITRKLGGSVLEEIVPQLQQRGSDAGASAAVRAGVMLAVESLLENATEAQLEDHEDALIAATRQGLTDRSPAVREAAASAFDALQETVGQRAIEEVIPVLLGALQNRKDSGGDDSMAETSLAALREVMRTRADTVFPASLPTLLVQPISAFNARALGNLVAVAGNAINRRLSQILGALATAMDAEEDEDTREALQEAVDAVLKAVNNFEALHQLMMLLLSWVGDAADKEKRKVLHGCRYYSKFASDLSERGGARALEGYNKDWLRRLATLLDSREPDVVDACLPALAACVEAMEDPEELVIPLRHTLSGLSDEVPGLAKKEGFGACSGVFLAGLLSGTGEQKEQAAVGLGILVMKADPVAIKPFVTTGLAGPLIRACGERHAAQVKAAILNTLDTCLKRIPQHLKPFYPQLSRSFLKAVGDPTGLAVRNSASVCLGTLSTISGARLDLNALITGARSGIRGEEETTDYPDGSASGLAQVLLRSELGNAQVDAVKGDVASLIESAFSPGCDEERFKSSMADVLSGFTRHDPAAARSLVVAHVLPAATDSTLASLCLASLLENVHELAYDFGHAEKMAHIVKEFCVAGPGIARPAREAREWMKTRNPWASDEGVMGAF</sequence>
<comment type="similarity">
    <text evidence="1">Belongs to the GCN1 family.</text>
</comment>
<evidence type="ECO:0000313" key="7">
    <source>
        <dbReference type="Proteomes" id="UP000245884"/>
    </source>
</evidence>
<dbReference type="InterPro" id="IPR021133">
    <property type="entry name" value="HEAT_type_2"/>
</dbReference>